<sequence>MSLNPTLAISDRMYFEFHLKIKGDEDVDEDFSKGYLVHSAICHWKQPMTNSLDNGLNTLELVNALVPYAVRSQFLEGAI</sequence>
<evidence type="ECO:0000313" key="2">
    <source>
        <dbReference type="EMBL" id="KAG2653154.1"/>
    </source>
</evidence>
<dbReference type="EMBL" id="CM029038">
    <property type="protein sequence ID" value="KAG2653154.1"/>
    <property type="molecule type" value="Genomic_DNA"/>
</dbReference>
<gene>
    <name evidence="2" type="ORF">PVAP13_1NG434000</name>
</gene>
<comment type="caution">
    <text evidence="2">The sequence shown here is derived from an EMBL/GenBank/DDBJ whole genome shotgun (WGS) entry which is preliminary data.</text>
</comment>
<proteinExistence type="predicted"/>
<accession>A0A8T0X722</accession>
<evidence type="ECO:0000259" key="1">
    <source>
        <dbReference type="Pfam" id="PF20241"/>
    </source>
</evidence>
<feature type="domain" description="DUF6598" evidence="1">
    <location>
        <begin position="7"/>
        <end position="71"/>
    </location>
</feature>
<dbReference type="Proteomes" id="UP000823388">
    <property type="component" value="Chromosome 1N"/>
</dbReference>
<evidence type="ECO:0000313" key="3">
    <source>
        <dbReference type="Proteomes" id="UP000823388"/>
    </source>
</evidence>
<keyword evidence="3" id="KW-1185">Reference proteome</keyword>
<dbReference type="InterPro" id="IPR046533">
    <property type="entry name" value="DUF6598"/>
</dbReference>
<reference evidence="2" key="1">
    <citation type="submission" date="2020-05" db="EMBL/GenBank/DDBJ databases">
        <title>WGS assembly of Panicum virgatum.</title>
        <authorList>
            <person name="Lovell J.T."/>
            <person name="Jenkins J."/>
            <person name="Shu S."/>
            <person name="Juenger T.E."/>
            <person name="Schmutz J."/>
        </authorList>
    </citation>
    <scope>NUCLEOTIDE SEQUENCE</scope>
    <source>
        <strain evidence="2">AP13</strain>
    </source>
</reference>
<organism evidence="2 3">
    <name type="scientific">Panicum virgatum</name>
    <name type="common">Blackwell switchgrass</name>
    <dbReference type="NCBI Taxonomy" id="38727"/>
    <lineage>
        <taxon>Eukaryota</taxon>
        <taxon>Viridiplantae</taxon>
        <taxon>Streptophyta</taxon>
        <taxon>Embryophyta</taxon>
        <taxon>Tracheophyta</taxon>
        <taxon>Spermatophyta</taxon>
        <taxon>Magnoliopsida</taxon>
        <taxon>Liliopsida</taxon>
        <taxon>Poales</taxon>
        <taxon>Poaceae</taxon>
        <taxon>PACMAD clade</taxon>
        <taxon>Panicoideae</taxon>
        <taxon>Panicodae</taxon>
        <taxon>Paniceae</taxon>
        <taxon>Panicinae</taxon>
        <taxon>Panicum</taxon>
        <taxon>Panicum sect. Hiantes</taxon>
    </lineage>
</organism>
<name>A0A8T0X722_PANVG</name>
<protein>
    <recommendedName>
        <fullName evidence="1">DUF6598 domain-containing protein</fullName>
    </recommendedName>
</protein>
<dbReference type="AlphaFoldDB" id="A0A8T0X722"/>
<dbReference type="Pfam" id="PF20241">
    <property type="entry name" value="DUF6598"/>
    <property type="match status" value="1"/>
</dbReference>